<protein>
    <submittedName>
        <fullName evidence="3">TIGR03759 family integrating conjugative element protein</fullName>
    </submittedName>
</protein>
<feature type="signal peptide" evidence="2">
    <location>
        <begin position="1"/>
        <end position="22"/>
    </location>
</feature>
<dbReference type="RefSeq" id="WP_208228165.1">
    <property type="nucleotide sequence ID" value="NZ_CP050854.1"/>
</dbReference>
<feature type="chain" id="PRO_5046091426" evidence="2">
    <location>
        <begin position="23"/>
        <end position="240"/>
    </location>
</feature>
<evidence type="ECO:0000313" key="4">
    <source>
        <dbReference type="Proteomes" id="UP000671960"/>
    </source>
</evidence>
<reference evidence="3 4" key="1">
    <citation type="submission" date="2020-03" db="EMBL/GenBank/DDBJ databases">
        <authorList>
            <person name="Bakhshi Ganjeh M."/>
        </authorList>
    </citation>
    <scope>NUCLEOTIDE SEQUENCE [LARGE SCALE GENOMIC DNA]</scope>
    <source>
        <strain evidence="4">Iran 50</strain>
    </source>
</reference>
<evidence type="ECO:0000313" key="3">
    <source>
        <dbReference type="EMBL" id="QTF09671.1"/>
    </source>
</evidence>
<feature type="region of interest" description="Disordered" evidence="1">
    <location>
        <begin position="28"/>
        <end position="48"/>
    </location>
</feature>
<accession>A0ABX7UVD9</accession>
<dbReference type="InterPro" id="IPR022293">
    <property type="entry name" value="Integrating-conj_element"/>
</dbReference>
<dbReference type="EMBL" id="CP050854">
    <property type="protein sequence ID" value="QTF09671.1"/>
    <property type="molecule type" value="Genomic_DNA"/>
</dbReference>
<name>A0ABX7UVD9_9GAMM</name>
<dbReference type="NCBIfam" id="TIGR03759">
    <property type="entry name" value="conj_TIGR03759"/>
    <property type="match status" value="1"/>
</dbReference>
<evidence type="ECO:0000256" key="1">
    <source>
        <dbReference type="SAM" id="MobiDB-lite"/>
    </source>
</evidence>
<keyword evidence="2" id="KW-0732">Signal</keyword>
<gene>
    <name evidence="3" type="ORF">HC231_18405</name>
</gene>
<sequence length="240" mass="26807">MRQKNAFFILSVLLLTCGSAHARIQTVNSQGQDVSRQETAQSTSQDLQKQAGEWGLNVEDYQRYQQLMDGPRGMQSPGLDPLTALGIEARSDAERKKYAEQWVRQEFARTEKELKFQREVDAAWQRLGVLPVNMGNAAGIAHDTGGRLALFVKAKDCAQCDARLAAVLADNRPVDIYLVDSQGNDSFLRDWARAHHIPADKVRARQITLNHDGGRWMKFGNGLMPVVLQQGENGWTIAAF</sequence>
<proteinExistence type="predicted"/>
<organism evidence="3 4">
    <name type="scientific">Brenneria izadpanahii</name>
    <dbReference type="NCBI Taxonomy" id="2722756"/>
    <lineage>
        <taxon>Bacteria</taxon>
        <taxon>Pseudomonadati</taxon>
        <taxon>Pseudomonadota</taxon>
        <taxon>Gammaproteobacteria</taxon>
        <taxon>Enterobacterales</taxon>
        <taxon>Pectobacteriaceae</taxon>
        <taxon>Brenneria</taxon>
    </lineage>
</organism>
<evidence type="ECO:0000256" key="2">
    <source>
        <dbReference type="SAM" id="SignalP"/>
    </source>
</evidence>
<keyword evidence="4" id="KW-1185">Reference proteome</keyword>
<dbReference type="Proteomes" id="UP000671960">
    <property type="component" value="Chromosome"/>
</dbReference>